<comment type="caution">
    <text evidence="5">The sequence shown here is derived from an EMBL/GenBank/DDBJ whole genome shotgun (WGS) entry which is preliminary data.</text>
</comment>
<keyword evidence="2" id="KW-0472">Membrane</keyword>
<feature type="transmembrane region" description="Helical" evidence="2">
    <location>
        <begin position="1031"/>
        <end position="1052"/>
    </location>
</feature>
<evidence type="ECO:0000313" key="6">
    <source>
        <dbReference type="Proteomes" id="UP001303115"/>
    </source>
</evidence>
<dbReference type="InterPro" id="IPR027417">
    <property type="entry name" value="P-loop_NTPase"/>
</dbReference>
<keyword evidence="6" id="KW-1185">Reference proteome</keyword>
<dbReference type="Gene3D" id="3.40.50.300">
    <property type="entry name" value="P-loop containing nucleotide triphosphate hydrolases"/>
    <property type="match status" value="1"/>
</dbReference>
<gene>
    <name evidence="5" type="ORF">C8A01DRAFT_15915</name>
</gene>
<dbReference type="SUPFAM" id="SSF52540">
    <property type="entry name" value="P-loop containing nucleoside triphosphate hydrolases"/>
    <property type="match status" value="1"/>
</dbReference>
<keyword evidence="2" id="KW-1133">Transmembrane helix</keyword>
<evidence type="ECO:0000256" key="2">
    <source>
        <dbReference type="SAM" id="Phobius"/>
    </source>
</evidence>
<accession>A0AAN6PGE1</accession>
<feature type="compositionally biased region" description="Polar residues" evidence="1">
    <location>
        <begin position="753"/>
        <end position="769"/>
    </location>
</feature>
<dbReference type="Proteomes" id="UP001303115">
    <property type="component" value="Unassembled WGS sequence"/>
</dbReference>
<evidence type="ECO:0000259" key="3">
    <source>
        <dbReference type="Pfam" id="PF00004"/>
    </source>
</evidence>
<keyword evidence="2" id="KW-0812">Transmembrane</keyword>
<feature type="domain" description="DUF7025" evidence="4">
    <location>
        <begin position="177"/>
        <end position="269"/>
    </location>
</feature>
<dbReference type="AlphaFoldDB" id="A0AAN6PGE1"/>
<evidence type="ECO:0000313" key="5">
    <source>
        <dbReference type="EMBL" id="KAK4040152.1"/>
    </source>
</evidence>
<feature type="domain" description="ATPase AAA-type core" evidence="3">
    <location>
        <begin position="448"/>
        <end position="556"/>
    </location>
</feature>
<dbReference type="PANTHER" id="PTHR46411">
    <property type="entry name" value="FAMILY ATPASE, PUTATIVE-RELATED"/>
    <property type="match status" value="1"/>
</dbReference>
<dbReference type="GO" id="GO:0005524">
    <property type="term" value="F:ATP binding"/>
    <property type="evidence" value="ECO:0007669"/>
    <property type="project" value="InterPro"/>
</dbReference>
<dbReference type="Pfam" id="PF22942">
    <property type="entry name" value="DUF7025"/>
    <property type="match status" value="1"/>
</dbReference>
<protein>
    <recommendedName>
        <fullName evidence="7">ATPase AAA-type core domain-containing protein</fullName>
    </recommendedName>
</protein>
<dbReference type="EMBL" id="MU854383">
    <property type="protein sequence ID" value="KAK4040152.1"/>
    <property type="molecule type" value="Genomic_DNA"/>
</dbReference>
<dbReference type="GO" id="GO:0016887">
    <property type="term" value="F:ATP hydrolysis activity"/>
    <property type="evidence" value="ECO:0007669"/>
    <property type="project" value="InterPro"/>
</dbReference>
<feature type="region of interest" description="Disordered" evidence="1">
    <location>
        <begin position="753"/>
        <end position="786"/>
    </location>
</feature>
<sequence length="1181" mass="132595">MANHTATSKLIEVLGRIDTTLEGLDRRLQALERSWQPPGGTDGPQPGAVSDHVKTFYRGPRLILRYEAHQEELGQLQEITIEKGDLLALLEQIVSPCLNRYQDRQPTLVRKTISYPFTEILSYRGVLDFVLDKSEQSDNQLGTLFFDQPFTSQLSDDIRGLLDCFKESRVPCAERRDANATRGVVLFDDLPALFAPGALLLGTDEALSGQVVEVSSCEIVAVSAGSEACVVEVWHFRWDGLAFSRTSSRFQLDRYGGTRRIKELPYRPVIDLGVEESARVLDSLLLRNKTNLEAFGSFLTTVQVGDYPLCCWDAREQMVGSAILDPEAFSLKSSGEGSNTPSTFGCYCSSCTNTITLDGILENPRYLLLGPTRVEGFNLDFRQWATFPIFGLRGFNEGPDRDPLRTICLDEQVRQSLAEDFERYFAKRRKSLDMGSGAGLGNGVVRHFQGPPGVGKALVAFSLAADFQRPILLLCSADLGREFATCKENLALYSELSLRWGAILVLAEAEDILEARQRDDMTRNTVIGVLEDILPGFAGAMIFLSNRLVNLDPALIQYVPQISFPIPTPEAIGKIFSLYLDQLDPACVESRDEMVSWVVVAAANLGLSRRDVQAIYQSAVEQTIGKGRRLGLKDLIRGYTTKTGRPDEWDLVTDMSLYSDESSPEASLTPEVEQLLLDHFGLACEIPHDGRLDLAFSKSFHSKMSRDFSFKLIAPLANITEELRRYHGQLMVVDWGWPNGLWSPTQGRVYSPQTLSSWESSGPSGTPQQRWDEGRSTLGPRDLVNNPEHAAKECSKPWRRLVYLRRCSFTVLLFLYSNHICQEHETEADIAIFSQLFSVISTGLQEDCGDPIEWTLVCLTPDRHTRPSDKFYTTCQAPTLRAQSAYLVAHSLSRVVDRWDMLQYYIDYLVDSSDVLQKRDHLQDILFDDDAFSTSKRYFWAINFIHEVVSLIDNSIEQWTYFRRWCVIPWKKDARTGREAYWYEQSQKVLTTADQAGEQACEDLKVLKKAFQERLERITVLRDGLGENVKLLTFVSIFFLPLGLCVAIWSINESYSRPSLLIVTAVVAVTTYAITLNLNNLGRALGKLVSPRRRALIEQMEQDADPGWQGLGRQFKAFQRSEGGQKKPSEWVVGLFLVRGVGRVGWAVVEKVVRGVDDRFRRSRDDGGSLPDSASVSGGSL</sequence>
<dbReference type="PANTHER" id="PTHR46411:SF2">
    <property type="entry name" value="AAA+ ATPASE DOMAIN-CONTAINING PROTEIN"/>
    <property type="match status" value="1"/>
</dbReference>
<dbReference type="InterPro" id="IPR054289">
    <property type="entry name" value="DUF7025"/>
</dbReference>
<feature type="transmembrane region" description="Helical" evidence="2">
    <location>
        <begin position="1058"/>
        <end position="1078"/>
    </location>
</feature>
<organism evidence="5 6">
    <name type="scientific">Parachaetomium inaequale</name>
    <dbReference type="NCBI Taxonomy" id="2588326"/>
    <lineage>
        <taxon>Eukaryota</taxon>
        <taxon>Fungi</taxon>
        <taxon>Dikarya</taxon>
        <taxon>Ascomycota</taxon>
        <taxon>Pezizomycotina</taxon>
        <taxon>Sordariomycetes</taxon>
        <taxon>Sordariomycetidae</taxon>
        <taxon>Sordariales</taxon>
        <taxon>Chaetomiaceae</taxon>
        <taxon>Parachaetomium</taxon>
    </lineage>
</organism>
<name>A0AAN6PGE1_9PEZI</name>
<reference evidence="6" key="1">
    <citation type="journal article" date="2023" name="Mol. Phylogenet. Evol.">
        <title>Genome-scale phylogeny and comparative genomics of the fungal order Sordariales.</title>
        <authorList>
            <person name="Hensen N."/>
            <person name="Bonometti L."/>
            <person name="Westerberg I."/>
            <person name="Brannstrom I.O."/>
            <person name="Guillou S."/>
            <person name="Cros-Aarteil S."/>
            <person name="Calhoun S."/>
            <person name="Haridas S."/>
            <person name="Kuo A."/>
            <person name="Mondo S."/>
            <person name="Pangilinan J."/>
            <person name="Riley R."/>
            <person name="LaButti K."/>
            <person name="Andreopoulos B."/>
            <person name="Lipzen A."/>
            <person name="Chen C."/>
            <person name="Yan M."/>
            <person name="Daum C."/>
            <person name="Ng V."/>
            <person name="Clum A."/>
            <person name="Steindorff A."/>
            <person name="Ohm R.A."/>
            <person name="Martin F."/>
            <person name="Silar P."/>
            <person name="Natvig D.O."/>
            <person name="Lalanne C."/>
            <person name="Gautier V."/>
            <person name="Ament-Velasquez S.L."/>
            <person name="Kruys A."/>
            <person name="Hutchinson M.I."/>
            <person name="Powell A.J."/>
            <person name="Barry K."/>
            <person name="Miller A.N."/>
            <person name="Grigoriev I.V."/>
            <person name="Debuchy R."/>
            <person name="Gladieux P."/>
            <person name="Hiltunen Thoren M."/>
            <person name="Johannesson H."/>
        </authorList>
    </citation>
    <scope>NUCLEOTIDE SEQUENCE [LARGE SCALE GENOMIC DNA]</scope>
    <source>
        <strain evidence="6">CBS 284.82</strain>
    </source>
</reference>
<evidence type="ECO:0008006" key="7">
    <source>
        <dbReference type="Google" id="ProtNLM"/>
    </source>
</evidence>
<evidence type="ECO:0000256" key="1">
    <source>
        <dbReference type="SAM" id="MobiDB-lite"/>
    </source>
</evidence>
<dbReference type="InterPro" id="IPR003959">
    <property type="entry name" value="ATPase_AAA_core"/>
</dbReference>
<evidence type="ECO:0000259" key="4">
    <source>
        <dbReference type="Pfam" id="PF22942"/>
    </source>
</evidence>
<dbReference type="Pfam" id="PF00004">
    <property type="entry name" value="AAA"/>
    <property type="match status" value="1"/>
</dbReference>
<proteinExistence type="predicted"/>